<proteinExistence type="predicted"/>
<dbReference type="Pfam" id="PF00440">
    <property type="entry name" value="TetR_N"/>
    <property type="match status" value="1"/>
</dbReference>
<evidence type="ECO:0000313" key="5">
    <source>
        <dbReference type="Proteomes" id="UP000238356"/>
    </source>
</evidence>
<dbReference type="InterPro" id="IPR009057">
    <property type="entry name" value="Homeodomain-like_sf"/>
</dbReference>
<dbReference type="PANTHER" id="PTHR30055">
    <property type="entry name" value="HTH-TYPE TRANSCRIPTIONAL REGULATOR RUTR"/>
    <property type="match status" value="1"/>
</dbReference>
<feature type="domain" description="HTH tetR-type" evidence="3">
    <location>
        <begin position="28"/>
        <end position="88"/>
    </location>
</feature>
<dbReference type="AlphaFoldDB" id="A0A2S5ZYR8"/>
<dbReference type="GO" id="GO:0000976">
    <property type="term" value="F:transcription cis-regulatory region binding"/>
    <property type="evidence" value="ECO:0007669"/>
    <property type="project" value="TreeGrafter"/>
</dbReference>
<protein>
    <submittedName>
        <fullName evidence="4">TetR/AcrR family transcriptional regulator</fullName>
    </submittedName>
</protein>
<dbReference type="InterPro" id="IPR036271">
    <property type="entry name" value="Tet_transcr_reg_TetR-rel_C_sf"/>
</dbReference>
<dbReference type="SUPFAM" id="SSF46689">
    <property type="entry name" value="Homeodomain-like"/>
    <property type="match status" value="1"/>
</dbReference>
<feature type="DNA-binding region" description="H-T-H motif" evidence="2">
    <location>
        <begin position="51"/>
        <end position="70"/>
    </location>
</feature>
<evidence type="ECO:0000256" key="2">
    <source>
        <dbReference type="PROSITE-ProRule" id="PRU00335"/>
    </source>
</evidence>
<dbReference type="Proteomes" id="UP000238356">
    <property type="component" value="Unassembled WGS sequence"/>
</dbReference>
<gene>
    <name evidence="4" type="ORF">C5F51_28635</name>
</gene>
<comment type="caution">
    <text evidence="4">The sequence shown here is derived from an EMBL/GenBank/DDBJ whole genome shotgun (WGS) entry which is preliminary data.</text>
</comment>
<accession>A0A2S5ZYR8</accession>
<evidence type="ECO:0000259" key="3">
    <source>
        <dbReference type="PROSITE" id="PS50977"/>
    </source>
</evidence>
<sequence length="211" mass="23407">MADAGRTRGAKLTTVRVDNESATRVRDPERASKILDAAADLFAANGFHTVSLAEVGQAAGIVGSGIYRHFSSKYAVLISLLEDAMTQLLADADDILAEGADSAVTMRRLIRSQIEFCLDRRRHVQLYRHESNALQPEDARRLRRMQRRYNEDWTTTLLELRPELSESAARALVYAAIAAIQSSVTYDSGLSRDDQIDILSAVAETCLHTVW</sequence>
<keyword evidence="5" id="KW-1185">Reference proteome</keyword>
<dbReference type="InterPro" id="IPR041490">
    <property type="entry name" value="KstR2_TetR_C"/>
</dbReference>
<organism evidence="4 5">
    <name type="scientific">Nocardia nova</name>
    <dbReference type="NCBI Taxonomy" id="37330"/>
    <lineage>
        <taxon>Bacteria</taxon>
        <taxon>Bacillati</taxon>
        <taxon>Actinomycetota</taxon>
        <taxon>Actinomycetes</taxon>
        <taxon>Mycobacteriales</taxon>
        <taxon>Nocardiaceae</taxon>
        <taxon>Nocardia</taxon>
    </lineage>
</organism>
<dbReference type="EMBL" id="PSZD01000024">
    <property type="protein sequence ID" value="PPJ23404.1"/>
    <property type="molecule type" value="Genomic_DNA"/>
</dbReference>
<dbReference type="Gene3D" id="1.10.357.10">
    <property type="entry name" value="Tetracycline Repressor, domain 2"/>
    <property type="match status" value="1"/>
</dbReference>
<dbReference type="RefSeq" id="WP_104364420.1">
    <property type="nucleotide sequence ID" value="NZ_PSZD01000024.1"/>
</dbReference>
<reference evidence="4 5" key="1">
    <citation type="submission" date="2018-02" db="EMBL/GenBank/DDBJ databases">
        <title>8 Nocardia nova and 1 Nocardia cyriacigeorgica strain used for evolution to TMP-SMX.</title>
        <authorList>
            <person name="Mehta H."/>
            <person name="Weng J."/>
            <person name="Shamoo Y."/>
        </authorList>
    </citation>
    <scope>NUCLEOTIDE SEQUENCE [LARGE SCALE GENOMIC DNA]</scope>
    <source>
        <strain evidence="4 5">BAA2227</strain>
    </source>
</reference>
<name>A0A2S5ZYR8_9NOCA</name>
<dbReference type="PANTHER" id="PTHR30055:SF237">
    <property type="entry name" value="TRANSCRIPTIONAL REPRESSOR MCE3R"/>
    <property type="match status" value="1"/>
</dbReference>
<dbReference type="InterPro" id="IPR001647">
    <property type="entry name" value="HTH_TetR"/>
</dbReference>
<dbReference type="PRINTS" id="PR00455">
    <property type="entry name" value="HTHTETR"/>
</dbReference>
<dbReference type="GO" id="GO:0003700">
    <property type="term" value="F:DNA-binding transcription factor activity"/>
    <property type="evidence" value="ECO:0007669"/>
    <property type="project" value="TreeGrafter"/>
</dbReference>
<keyword evidence="1 2" id="KW-0238">DNA-binding</keyword>
<dbReference type="InterPro" id="IPR050109">
    <property type="entry name" value="HTH-type_TetR-like_transc_reg"/>
</dbReference>
<dbReference type="PROSITE" id="PS50977">
    <property type="entry name" value="HTH_TETR_2"/>
    <property type="match status" value="1"/>
</dbReference>
<dbReference type="Gene3D" id="1.10.10.60">
    <property type="entry name" value="Homeodomain-like"/>
    <property type="match status" value="1"/>
</dbReference>
<dbReference type="SUPFAM" id="SSF48498">
    <property type="entry name" value="Tetracyclin repressor-like, C-terminal domain"/>
    <property type="match status" value="1"/>
</dbReference>
<dbReference type="Pfam" id="PF17932">
    <property type="entry name" value="TetR_C_24"/>
    <property type="match status" value="1"/>
</dbReference>
<evidence type="ECO:0000313" key="4">
    <source>
        <dbReference type="EMBL" id="PPJ23404.1"/>
    </source>
</evidence>
<evidence type="ECO:0000256" key="1">
    <source>
        <dbReference type="ARBA" id="ARBA00023125"/>
    </source>
</evidence>